<feature type="compositionally biased region" description="Low complexity" evidence="1">
    <location>
        <begin position="488"/>
        <end position="513"/>
    </location>
</feature>
<feature type="region of interest" description="Disordered" evidence="1">
    <location>
        <begin position="135"/>
        <end position="197"/>
    </location>
</feature>
<dbReference type="RefSeq" id="XP_044558354.1">
    <property type="nucleotide sequence ID" value="XM_044711881.1"/>
</dbReference>
<feature type="region of interest" description="Disordered" evidence="1">
    <location>
        <begin position="69"/>
        <end position="117"/>
    </location>
</feature>
<evidence type="ECO:0000313" key="3">
    <source>
        <dbReference type="Proteomes" id="UP000444721"/>
    </source>
</evidence>
<accession>A0A6A5BGP6</accession>
<keyword evidence="3" id="KW-1185">Reference proteome</keyword>
<dbReference type="AlphaFoldDB" id="A0A6A5BGP6"/>
<dbReference type="VEuPathDB" id="AmoebaDB:NfTy_009740"/>
<feature type="region of interest" description="Disordered" evidence="1">
    <location>
        <begin position="488"/>
        <end position="517"/>
    </location>
</feature>
<protein>
    <recommendedName>
        <fullName evidence="4">C2 DOCK-type domain-containing protein</fullName>
    </recommendedName>
</protein>
<gene>
    <name evidence="2" type="ORF">FDP41_008068</name>
</gene>
<sequence length="1138" mass="125724">MAHTHTMNNNTNNNNNMNYNNNTTNNNNNTNEYQSMIDSISDIENETSVYVSDGAFIEQLLSQHKGLRGVGGLSLNDQNRQKRKTSAQKSTHPSNNNNNNNSNNSTNSISDKKSKGSFKDKVFSTIKKGLEQVNQAATGGGGGNNTTTTNSSSSTSSSSSTGKSVVDQSSSTPTSSLNSSSNSSSSSLNETTTTTTHTSINNQLSINDTYQLMVVFDFHLFATGDESIEIHFAMYSLNEARFISESIVISSDSGKNRISLFRDITGSNLLKDDLYLVGRAFRKYELGHQNSLNTFASSKNLSIQSSSNSISPNKDDLDIDTLRRPLAVCAIPFDSESIKELANGHSVTKYCEFYEKSHEKKFTMLHAVIAAQNSGRKLNAKPTYLLEDDHPLSTTSSTSSNNNSSTFASDNLDNANDVMDFATLLSGKDSSSLSRKGSIHSSCGSALGGMNPTLLSLTANSASTAGSSNLDSRHSAFGGSGSNLSVATLSSSSSGNTSSTTTSPNTTLPSAASNHDSTLVQSAPTSLYTYTSIGSECKALKDQLNVNFVFYKGDYDVIMKEVPQFQRLFTAKPINWFSINTKNEAKTNYSFLENRCDIYPCLDRATFSSSILKSKNPLIVMRLFEVKNPQTKEGKFIPIYRTNTGPGSSSSFVNKRSNSITSQTDSFHSNSSSGSNLGGSFSSNVESSFTSTTSSPNNHFNPSSSSFSSSSSSQQQQDEEINHEHDMNGPFHYSSYVFCKKTNPKYFEPFHIDASHVENFDHLYLYIYVYNVNYKSSKYELEEQPVLIGYYKFTDQDSLMNFEKMKLIELYKTKSSLSSPSGDSSSLLNHSFSNINNNINLNNNNRIITSRTNVLAVIPDLKMSKPEKNNIKMSIIFFISSIPHSHLLQILFLWKQFMLKNVSMMELLEQVKKKITYKECVLHAHNLFKSLFSILEFYDEHEDIRNKTLEILFYLIGQYFSKTEQLFEQIVSKIPISEKVYQSILKHLNDRFQESITSLESILKELNVPTTTISSANTISTISTTNNNASSNSNGNSTITTTRTSTNSNSSTNSSSTHRRNSLGGRSSSSSTSSPLNSTNTTSATTSATIPESHYKSLYHAIQSFSLVMILLKKRHFSKKKKSFLVPSKKRKTFERNF</sequence>
<dbReference type="PANTHER" id="PTHR14596">
    <property type="entry name" value="ZINC FINGER PROTEIN"/>
    <property type="match status" value="1"/>
</dbReference>
<evidence type="ECO:0000313" key="2">
    <source>
        <dbReference type="EMBL" id="KAF0973641.1"/>
    </source>
</evidence>
<dbReference type="PANTHER" id="PTHR14596:SF72">
    <property type="entry name" value="ZINC FINGER PROTEIN MSN2-RELATED"/>
    <property type="match status" value="1"/>
</dbReference>
<reference evidence="2 3" key="1">
    <citation type="journal article" date="2019" name="Sci. Rep.">
        <title>Nanopore sequencing improves the draft genome of the human pathogenic amoeba Naegleria fowleri.</title>
        <authorList>
            <person name="Liechti N."/>
            <person name="Schurch N."/>
            <person name="Bruggmann R."/>
            <person name="Wittwer M."/>
        </authorList>
    </citation>
    <scope>NUCLEOTIDE SEQUENCE [LARGE SCALE GENOMIC DNA]</scope>
    <source>
        <strain evidence="2 3">ATCC 30894</strain>
    </source>
</reference>
<dbReference type="GeneID" id="68115286"/>
<dbReference type="GO" id="GO:0042594">
    <property type="term" value="P:response to starvation"/>
    <property type="evidence" value="ECO:0007669"/>
    <property type="project" value="TreeGrafter"/>
</dbReference>
<evidence type="ECO:0008006" key="4">
    <source>
        <dbReference type="Google" id="ProtNLM"/>
    </source>
</evidence>
<dbReference type="VEuPathDB" id="AmoebaDB:FDP41_008068"/>
<comment type="caution">
    <text evidence="2">The sequence shown here is derived from an EMBL/GenBank/DDBJ whole genome shotgun (WGS) entry which is preliminary data.</text>
</comment>
<feature type="region of interest" description="Disordered" evidence="1">
    <location>
        <begin position="389"/>
        <end position="409"/>
    </location>
</feature>
<dbReference type="Proteomes" id="UP000444721">
    <property type="component" value="Unassembled WGS sequence"/>
</dbReference>
<proteinExistence type="predicted"/>
<feature type="compositionally biased region" description="Low complexity" evidence="1">
    <location>
        <begin position="393"/>
        <end position="406"/>
    </location>
</feature>
<dbReference type="EMBL" id="VFQX01000059">
    <property type="protein sequence ID" value="KAF0973641.1"/>
    <property type="molecule type" value="Genomic_DNA"/>
</dbReference>
<dbReference type="GO" id="GO:0000981">
    <property type="term" value="F:DNA-binding transcription factor activity, RNA polymerase II-specific"/>
    <property type="evidence" value="ECO:0007669"/>
    <property type="project" value="TreeGrafter"/>
</dbReference>
<evidence type="ECO:0000256" key="1">
    <source>
        <dbReference type="SAM" id="MobiDB-lite"/>
    </source>
</evidence>
<feature type="compositionally biased region" description="Low complexity" evidence="1">
    <location>
        <begin position="145"/>
        <end position="162"/>
    </location>
</feature>
<feature type="region of interest" description="Disordered" evidence="1">
    <location>
        <begin position="1"/>
        <end position="32"/>
    </location>
</feature>
<feature type="compositionally biased region" description="Low complexity" evidence="1">
    <location>
        <begin position="169"/>
        <end position="197"/>
    </location>
</feature>
<feature type="compositionally biased region" description="Low complexity" evidence="1">
    <location>
        <begin position="1"/>
        <end position="31"/>
    </location>
</feature>
<feature type="compositionally biased region" description="Low complexity" evidence="1">
    <location>
        <begin position="94"/>
        <end position="109"/>
    </location>
</feature>
<dbReference type="GO" id="GO:0005634">
    <property type="term" value="C:nucleus"/>
    <property type="evidence" value="ECO:0007669"/>
    <property type="project" value="TreeGrafter"/>
</dbReference>
<feature type="compositionally biased region" description="Low complexity" evidence="1">
    <location>
        <begin position="688"/>
        <end position="713"/>
    </location>
</feature>
<name>A0A6A5BGP6_NAEFO</name>
<dbReference type="VEuPathDB" id="AmoebaDB:NF0130420"/>
<feature type="region of interest" description="Disordered" evidence="1">
    <location>
        <begin position="1022"/>
        <end position="1087"/>
    </location>
</feature>
<feature type="region of interest" description="Disordered" evidence="1">
    <location>
        <begin position="688"/>
        <end position="728"/>
    </location>
</feature>
<dbReference type="GO" id="GO:0000987">
    <property type="term" value="F:cis-regulatory region sequence-specific DNA binding"/>
    <property type="evidence" value="ECO:0007669"/>
    <property type="project" value="TreeGrafter"/>
</dbReference>
<organism evidence="2 3">
    <name type="scientific">Naegleria fowleri</name>
    <name type="common">Brain eating amoeba</name>
    <dbReference type="NCBI Taxonomy" id="5763"/>
    <lineage>
        <taxon>Eukaryota</taxon>
        <taxon>Discoba</taxon>
        <taxon>Heterolobosea</taxon>
        <taxon>Tetramitia</taxon>
        <taxon>Eutetramitia</taxon>
        <taxon>Vahlkampfiidae</taxon>
        <taxon>Naegleria</taxon>
    </lineage>
</organism>